<feature type="domain" description="Beta-lactamase-related" evidence="2">
    <location>
        <begin position="46"/>
        <end position="355"/>
    </location>
</feature>
<accession>A0A841MGT7</accession>
<proteinExistence type="predicted"/>
<dbReference type="Pfam" id="PF00144">
    <property type="entry name" value="Beta-lactamase"/>
    <property type="match status" value="1"/>
</dbReference>
<sequence length="552" mass="62836">MKSLSIVITLFLLSATPLLAQITEVISKEKLQELESIATQDVPPNAPGIATAIIKDGNVIFKKYSGFADLEDSVEIGENTRFNLASNGKQFTALAILTLIESGKLDLSDDLRKFFPDLFPKIKEEITIQHLLNHTSGIRDCYDLWALQGITWWQQTYDNLDVFALLQKQQDLNFSPGSKFLYSNSNYILLALIIEKLSGKSFVAYTNQMFQDLNMPNTSFEPDHTSIRGPIAYAYFNFDTWTGYNWMWNAVGDGNLFSTLEDQIQWEKVVQGKAITRINPEIIKKSQEVIPGSEFKNYGFALEFGKYKGLDYSFHEGATGAWKATVLRFTDQNISMVTLTNTGKSIPSMQTRQMADVIFDLEEAQKYLVTKPESVGEMVSEAEIEGTYLTENDFTFQFEMRDGSLFLIRNGRNDVELEREAANIFHQKYDPDFKQEFTYSKDGELEVTAYYINHAPYSLTKLNADFRGFEFKSLEGIYLNTETNTKLNIEYLKDQNYQISLADGDPRNGLLISPSKLLVGNYGVEIRKIESKIPALYLNGDRIKNVKFVRVD</sequence>
<dbReference type="PANTHER" id="PTHR46825:SF9">
    <property type="entry name" value="BETA-LACTAMASE-RELATED DOMAIN-CONTAINING PROTEIN"/>
    <property type="match status" value="1"/>
</dbReference>
<dbReference type="InterPro" id="IPR012338">
    <property type="entry name" value="Beta-lactam/transpept-like"/>
</dbReference>
<dbReference type="Gene3D" id="3.40.710.10">
    <property type="entry name" value="DD-peptidase/beta-lactamase superfamily"/>
    <property type="match status" value="1"/>
</dbReference>
<dbReference type="InterPro" id="IPR050491">
    <property type="entry name" value="AmpC-like"/>
</dbReference>
<comment type="caution">
    <text evidence="3">The sequence shown here is derived from an EMBL/GenBank/DDBJ whole genome shotgun (WGS) entry which is preliminary data.</text>
</comment>
<feature type="chain" id="PRO_5032791515" evidence="1">
    <location>
        <begin position="21"/>
        <end position="552"/>
    </location>
</feature>
<protein>
    <submittedName>
        <fullName evidence="3">CubicO group peptidase (Beta-lactamase class C family)</fullName>
    </submittedName>
</protein>
<dbReference type="InterPro" id="IPR001466">
    <property type="entry name" value="Beta-lactam-related"/>
</dbReference>
<dbReference type="PANTHER" id="PTHR46825">
    <property type="entry name" value="D-ALANYL-D-ALANINE-CARBOXYPEPTIDASE/ENDOPEPTIDASE AMPH"/>
    <property type="match status" value="1"/>
</dbReference>
<reference evidence="3 4" key="1">
    <citation type="submission" date="2020-08" db="EMBL/GenBank/DDBJ databases">
        <title>Genomic Encyclopedia of Type Strains, Phase IV (KMG-IV): sequencing the most valuable type-strain genomes for metagenomic binning, comparative biology and taxonomic classification.</title>
        <authorList>
            <person name="Goeker M."/>
        </authorList>
    </citation>
    <scope>NUCLEOTIDE SEQUENCE [LARGE SCALE GENOMIC DNA]</scope>
    <source>
        <strain evidence="3 4">DSM 102044</strain>
    </source>
</reference>
<keyword evidence="1" id="KW-0732">Signal</keyword>
<dbReference type="EMBL" id="JACIJO010000002">
    <property type="protein sequence ID" value="MBB6326570.1"/>
    <property type="molecule type" value="Genomic_DNA"/>
</dbReference>
<feature type="signal peptide" evidence="1">
    <location>
        <begin position="1"/>
        <end position="20"/>
    </location>
</feature>
<organism evidence="3 4">
    <name type="scientific">Algoriphagus iocasae</name>
    <dbReference type="NCBI Taxonomy" id="1836499"/>
    <lineage>
        <taxon>Bacteria</taxon>
        <taxon>Pseudomonadati</taxon>
        <taxon>Bacteroidota</taxon>
        <taxon>Cytophagia</taxon>
        <taxon>Cytophagales</taxon>
        <taxon>Cyclobacteriaceae</taxon>
        <taxon>Algoriphagus</taxon>
    </lineage>
</organism>
<evidence type="ECO:0000259" key="2">
    <source>
        <dbReference type="Pfam" id="PF00144"/>
    </source>
</evidence>
<evidence type="ECO:0000256" key="1">
    <source>
        <dbReference type="SAM" id="SignalP"/>
    </source>
</evidence>
<dbReference type="RefSeq" id="WP_184495166.1">
    <property type="nucleotide sequence ID" value="NZ_JACIJO010000002.1"/>
</dbReference>
<keyword evidence="4" id="KW-1185">Reference proteome</keyword>
<dbReference type="AlphaFoldDB" id="A0A841MGT7"/>
<name>A0A841MGT7_9BACT</name>
<evidence type="ECO:0000313" key="3">
    <source>
        <dbReference type="EMBL" id="MBB6326570.1"/>
    </source>
</evidence>
<dbReference type="Proteomes" id="UP000588604">
    <property type="component" value="Unassembled WGS sequence"/>
</dbReference>
<gene>
    <name evidence="3" type="ORF">FHS59_002198</name>
</gene>
<evidence type="ECO:0000313" key="4">
    <source>
        <dbReference type="Proteomes" id="UP000588604"/>
    </source>
</evidence>
<dbReference type="SUPFAM" id="SSF56601">
    <property type="entry name" value="beta-lactamase/transpeptidase-like"/>
    <property type="match status" value="1"/>
</dbReference>